<dbReference type="InterPro" id="IPR017584">
    <property type="entry name" value="Pyridine_nucleo_diS_OxRdtase_N"/>
</dbReference>
<dbReference type="AlphaFoldDB" id="A0A4P6X0R5"/>
<dbReference type="PANTHER" id="PTHR42913:SF9">
    <property type="entry name" value="SLR1591 PROTEIN"/>
    <property type="match status" value="1"/>
</dbReference>
<dbReference type="Gene3D" id="3.50.50.100">
    <property type="match status" value="1"/>
</dbReference>
<evidence type="ECO:0000313" key="7">
    <source>
        <dbReference type="Proteomes" id="UP000293912"/>
    </source>
</evidence>
<accession>A0A4P6X0R5</accession>
<gene>
    <name evidence="6" type="primary">yjlD</name>
    <name evidence="6" type="ORF">HPF_06470</name>
</gene>
<evidence type="ECO:0000256" key="2">
    <source>
        <dbReference type="ARBA" id="ARBA00022630"/>
    </source>
</evidence>
<dbReference type="PRINTS" id="PR00368">
    <property type="entry name" value="FADPNR"/>
</dbReference>
<keyword evidence="7" id="KW-1185">Reference proteome</keyword>
<reference evidence="6 7" key="1">
    <citation type="submission" date="2019-03" db="EMBL/GenBank/DDBJ databases">
        <authorList>
            <person name="Sebastian G."/>
            <person name="Baumann P."/>
            <person name="Ruckert C."/>
            <person name="Kalinowski J."/>
            <person name="Nebel B."/>
            <person name="Takors R."/>
            <person name="Blombach B."/>
        </authorList>
    </citation>
    <scope>NUCLEOTIDE SEQUENCE [LARGE SCALE GENOMIC DNA]</scope>
    <source>
        <strain evidence="6 7">DSM 1084</strain>
    </source>
</reference>
<dbReference type="Proteomes" id="UP000293912">
    <property type="component" value="Chromosome"/>
</dbReference>
<dbReference type="PANTHER" id="PTHR42913">
    <property type="entry name" value="APOPTOSIS-INDUCING FACTOR 1"/>
    <property type="match status" value="1"/>
</dbReference>
<dbReference type="InterPro" id="IPR051169">
    <property type="entry name" value="NADH-Q_oxidoreductase"/>
</dbReference>
<name>A0A4P6X0R5_HYDPS</name>
<keyword evidence="2" id="KW-0285">Flavoprotein</keyword>
<evidence type="ECO:0000256" key="4">
    <source>
        <dbReference type="ARBA" id="ARBA00023002"/>
    </source>
</evidence>
<dbReference type="Pfam" id="PF07992">
    <property type="entry name" value="Pyr_redox_2"/>
    <property type="match status" value="1"/>
</dbReference>
<dbReference type="InterPro" id="IPR036188">
    <property type="entry name" value="FAD/NAD-bd_sf"/>
</dbReference>
<dbReference type="SUPFAM" id="SSF51905">
    <property type="entry name" value="FAD/NAD(P)-binding domain"/>
    <property type="match status" value="2"/>
</dbReference>
<protein>
    <submittedName>
        <fullName evidence="6">NADH dehydrogenase-like protein YjlD</fullName>
        <ecNumber evidence="6">1.6.99.-</ecNumber>
    </submittedName>
</protein>
<evidence type="ECO:0000256" key="3">
    <source>
        <dbReference type="ARBA" id="ARBA00022827"/>
    </source>
</evidence>
<evidence type="ECO:0000313" key="6">
    <source>
        <dbReference type="EMBL" id="QBM27321.1"/>
    </source>
</evidence>
<evidence type="ECO:0000256" key="1">
    <source>
        <dbReference type="ARBA" id="ARBA00001974"/>
    </source>
</evidence>
<keyword evidence="4 6" id="KW-0560">Oxidoreductase</keyword>
<proteinExistence type="predicted"/>
<dbReference type="GO" id="GO:0003955">
    <property type="term" value="F:NAD(P)H dehydrogenase (quinone) activity"/>
    <property type="evidence" value="ECO:0007669"/>
    <property type="project" value="TreeGrafter"/>
</dbReference>
<keyword evidence="3" id="KW-0274">FAD</keyword>
<dbReference type="NCBIfam" id="TIGR03169">
    <property type="entry name" value="Nterm_to_SelD"/>
    <property type="match status" value="1"/>
</dbReference>
<organism evidence="6 7">
    <name type="scientific">Hydrogenophaga pseudoflava</name>
    <name type="common">Pseudomonas carboxydoflava</name>
    <dbReference type="NCBI Taxonomy" id="47421"/>
    <lineage>
        <taxon>Bacteria</taxon>
        <taxon>Pseudomonadati</taxon>
        <taxon>Pseudomonadota</taxon>
        <taxon>Betaproteobacteria</taxon>
        <taxon>Burkholderiales</taxon>
        <taxon>Comamonadaceae</taxon>
        <taxon>Hydrogenophaga</taxon>
    </lineage>
</organism>
<dbReference type="EMBL" id="CP037867">
    <property type="protein sequence ID" value="QBM27321.1"/>
    <property type="molecule type" value="Genomic_DNA"/>
</dbReference>
<comment type="cofactor">
    <cofactor evidence="1">
        <name>FAD</name>
        <dbReference type="ChEBI" id="CHEBI:57692"/>
    </cofactor>
</comment>
<sequence length="389" mass="41437">MHHGIKKLLLLGGGHAHVHVLSRLAQQRPADLDITVVTPYPYQTYSGMVPGLVAGHYSETDCQIPLEPLIRAAGAKWVRARCSGIDAAGRRARLSPAGKSRSQDDILPPDLPYHLLSIDTGPVIDRQRLEEQIPGAADNALIVRPIEVFATLWPQVVEQAQERALSVAVIGAGAAGLELLFAAEQCLRTRGAAGARFTLITGGVEPAASYPAGLQARVLRRLKRLNITVLRDTCVGLAPGVVKLGSGSELACDVPLLAIGAHAPAWLQGSGLALSESGHVLVNEFQQSTSHPEVFAAGDVCARTDRPHPRNGVYAVRAGPPLADNLLAAHEGQPLKPHHPPANTLNLISCGAGHAIASWGPLHAEGGWVWRWKDHIDRAFMARYTLPTA</sequence>
<dbReference type="GO" id="GO:0019646">
    <property type="term" value="P:aerobic electron transport chain"/>
    <property type="evidence" value="ECO:0007669"/>
    <property type="project" value="TreeGrafter"/>
</dbReference>
<dbReference type="RefSeq" id="WP_243721690.1">
    <property type="nucleotide sequence ID" value="NZ_CP037867.1"/>
</dbReference>
<dbReference type="EC" id="1.6.99.-" evidence="6"/>
<dbReference type="KEGG" id="hpse:HPF_06470"/>
<dbReference type="InterPro" id="IPR023753">
    <property type="entry name" value="FAD/NAD-binding_dom"/>
</dbReference>
<evidence type="ECO:0000259" key="5">
    <source>
        <dbReference type="Pfam" id="PF07992"/>
    </source>
</evidence>
<feature type="domain" description="FAD/NAD(P)-binding" evidence="5">
    <location>
        <begin position="7"/>
        <end position="318"/>
    </location>
</feature>